<protein>
    <submittedName>
        <fullName evidence="2">Uncharacterized protein</fullName>
    </submittedName>
</protein>
<dbReference type="AlphaFoldDB" id="A0A315UUZ1"/>
<feature type="non-terminal residue" evidence="2">
    <location>
        <position position="1"/>
    </location>
</feature>
<reference evidence="2 3" key="1">
    <citation type="journal article" date="2018" name="G3 (Bethesda)">
        <title>A High-Quality Reference Genome for the Invasive Mosquitofish Gambusia affinis Using a Chicago Library.</title>
        <authorList>
            <person name="Hoffberg S.L."/>
            <person name="Troendle N.J."/>
            <person name="Glenn T.C."/>
            <person name="Mahmud O."/>
            <person name="Louha S."/>
            <person name="Chalopin D."/>
            <person name="Bennetzen J.L."/>
            <person name="Mauricio R."/>
        </authorList>
    </citation>
    <scope>NUCLEOTIDE SEQUENCE [LARGE SCALE GENOMIC DNA]</scope>
    <source>
        <strain evidence="2">NE01/NJP1002.9</strain>
        <tissue evidence="2">Muscle</tissue>
    </source>
</reference>
<accession>A0A315UUZ1</accession>
<evidence type="ECO:0000256" key="1">
    <source>
        <dbReference type="SAM" id="MobiDB-lite"/>
    </source>
</evidence>
<keyword evidence="3" id="KW-1185">Reference proteome</keyword>
<evidence type="ECO:0000313" key="3">
    <source>
        <dbReference type="Proteomes" id="UP000250572"/>
    </source>
</evidence>
<name>A0A315UUZ1_GAMAF</name>
<dbReference type="EMBL" id="NHOQ01002733">
    <property type="protein sequence ID" value="PWA15006.1"/>
    <property type="molecule type" value="Genomic_DNA"/>
</dbReference>
<sequence length="776" mass="87187">QLSATRKISVAKLSVGHCYICFPFTKVPTRQLQAVLQTIAPGPGKSELLNSLEAYLNNKARLQPIIGLGTIIECVNVTSRVRETLYLCEVCACRLTKADMRNHIMGSHHRFNYIKARHPHLVSKWLGSPDLSKMAWPLMELAKALEKIEGPGNVQLFEVQDELYQMMVTQNENHAVTLMKTLKQEQAKLESFSETKPLHYPVASQRVVLPARNQWEHPETSDRGDMKLLQVSQQTEQKTPLQNISAPQLEKVQMSAEASVESESGDGFPEDFPGVKPVIGLVRVVEFRREDGCSCCFLCHCCRIRSTKNDLIDHLTSSSHQVNYLMEMYPDQMQALGKVSEDDSQLQSLAAKVEEEEGRGERKIVNVPESICSQLTGKSYHWCLKMLSREGEHSNLQQKRKAVIGLNKITAQHAPKKSFVAMPKRAKRMKTMKKKRGKTNTMFNVSLPIGKGELLLERRSFDTDHLFESSASHSSKADPATSPSEVLETRPPIDSPVDIIDIQLELQTSQLEQQLYQEDADSGDCMSEKHITVTVFQGEDGYVGDNLPGLNKLRGSQECSSKDWTYEDLQAQNGGHFAAGEEFSPFDSCYREGSCGTNIWYSSASAGAEWEALRLERESSEIISSYGQQHQNQQPLWSDAGFHTGRVWEQQVPYLKDARINVETHSGDIPVYRGSFLLDPRGQVHETEQRQAQTYTKFTTNYHQTASQRYTTPSTPFEVGPVQERLMLHACYDALPRTTQDGAGWGWTQADAFIQPGQSACYTPSPEVYFSAGIPN</sequence>
<gene>
    <name evidence="2" type="ORF">CCH79_00008843</name>
</gene>
<organism evidence="2 3">
    <name type="scientific">Gambusia affinis</name>
    <name type="common">Western mosquitofish</name>
    <name type="synonym">Heterandria affinis</name>
    <dbReference type="NCBI Taxonomy" id="33528"/>
    <lineage>
        <taxon>Eukaryota</taxon>
        <taxon>Metazoa</taxon>
        <taxon>Chordata</taxon>
        <taxon>Craniata</taxon>
        <taxon>Vertebrata</taxon>
        <taxon>Euteleostomi</taxon>
        <taxon>Actinopterygii</taxon>
        <taxon>Neopterygii</taxon>
        <taxon>Teleostei</taxon>
        <taxon>Neoteleostei</taxon>
        <taxon>Acanthomorphata</taxon>
        <taxon>Ovalentaria</taxon>
        <taxon>Atherinomorphae</taxon>
        <taxon>Cyprinodontiformes</taxon>
        <taxon>Poeciliidae</taxon>
        <taxon>Poeciliinae</taxon>
        <taxon>Gambusia</taxon>
    </lineage>
</organism>
<proteinExistence type="predicted"/>
<feature type="non-terminal residue" evidence="2">
    <location>
        <position position="776"/>
    </location>
</feature>
<dbReference type="Proteomes" id="UP000250572">
    <property type="component" value="Unassembled WGS sequence"/>
</dbReference>
<feature type="region of interest" description="Disordered" evidence="1">
    <location>
        <begin position="467"/>
        <end position="493"/>
    </location>
</feature>
<comment type="caution">
    <text evidence="2">The sequence shown here is derived from an EMBL/GenBank/DDBJ whole genome shotgun (WGS) entry which is preliminary data.</text>
</comment>
<evidence type="ECO:0000313" key="2">
    <source>
        <dbReference type="EMBL" id="PWA15006.1"/>
    </source>
</evidence>